<feature type="transmembrane region" description="Helical" evidence="1">
    <location>
        <begin position="12"/>
        <end position="31"/>
    </location>
</feature>
<dbReference type="Proteomes" id="UP000593568">
    <property type="component" value="Unassembled WGS sequence"/>
</dbReference>
<protein>
    <recommendedName>
        <fullName evidence="2">DUF4283 domain-containing protein</fullName>
    </recommendedName>
</protein>
<proteinExistence type="predicted"/>
<keyword evidence="1" id="KW-0812">Transmembrane</keyword>
<dbReference type="InterPro" id="IPR025558">
    <property type="entry name" value="DUF4283"/>
</dbReference>
<evidence type="ECO:0000313" key="3">
    <source>
        <dbReference type="EMBL" id="MBA0766571.1"/>
    </source>
</evidence>
<comment type="caution">
    <text evidence="3">The sequence shown here is derived from an EMBL/GenBank/DDBJ whole genome shotgun (WGS) entry which is preliminary data.</text>
</comment>
<gene>
    <name evidence="3" type="ORF">Gotri_015601</name>
</gene>
<evidence type="ECO:0000313" key="4">
    <source>
        <dbReference type="Proteomes" id="UP000593568"/>
    </source>
</evidence>
<evidence type="ECO:0000256" key="1">
    <source>
        <dbReference type="SAM" id="Phobius"/>
    </source>
</evidence>
<reference evidence="3 4" key="1">
    <citation type="journal article" date="2019" name="Genome Biol. Evol.">
        <title>Insights into the evolution of the New World diploid cottons (Gossypium, subgenus Houzingenia) based on genome sequencing.</title>
        <authorList>
            <person name="Grover C.E."/>
            <person name="Arick M.A. 2nd"/>
            <person name="Thrash A."/>
            <person name="Conover J.L."/>
            <person name="Sanders W.S."/>
            <person name="Peterson D.G."/>
            <person name="Frelichowski J.E."/>
            <person name="Scheffler J.A."/>
            <person name="Scheffler B.E."/>
            <person name="Wendel J.F."/>
        </authorList>
    </citation>
    <scope>NUCLEOTIDE SEQUENCE [LARGE SCALE GENOMIC DNA]</scope>
    <source>
        <strain evidence="3">8</strain>
        <tissue evidence="3">Leaf</tissue>
    </source>
</reference>
<evidence type="ECO:0000259" key="2">
    <source>
        <dbReference type="Pfam" id="PF14111"/>
    </source>
</evidence>
<dbReference type="EMBL" id="JABEZW010000005">
    <property type="protein sequence ID" value="MBA0766571.1"/>
    <property type="molecule type" value="Genomic_DNA"/>
</dbReference>
<accession>A0A7J9E0U1</accession>
<keyword evidence="1" id="KW-1133">Transmembrane helix</keyword>
<sequence>MPIHRRSWMWSLYFMMELVEGIPSITFSNLVHKFIERKMARTIIVKLLCRKICFNALFNKVTTLWSPRQPLQLKDLENDYYLIWFQDERDFNKVLVGGTWVIFGQYLIVHP</sequence>
<name>A0A7J9E0U1_9ROSI</name>
<feature type="domain" description="DUF4283" evidence="2">
    <location>
        <begin position="39"/>
        <end position="110"/>
    </location>
</feature>
<keyword evidence="4" id="KW-1185">Reference proteome</keyword>
<dbReference type="Pfam" id="PF14111">
    <property type="entry name" value="DUF4283"/>
    <property type="match status" value="1"/>
</dbReference>
<organism evidence="3 4">
    <name type="scientific">Gossypium trilobum</name>
    <dbReference type="NCBI Taxonomy" id="34281"/>
    <lineage>
        <taxon>Eukaryota</taxon>
        <taxon>Viridiplantae</taxon>
        <taxon>Streptophyta</taxon>
        <taxon>Embryophyta</taxon>
        <taxon>Tracheophyta</taxon>
        <taxon>Spermatophyta</taxon>
        <taxon>Magnoliopsida</taxon>
        <taxon>eudicotyledons</taxon>
        <taxon>Gunneridae</taxon>
        <taxon>Pentapetalae</taxon>
        <taxon>rosids</taxon>
        <taxon>malvids</taxon>
        <taxon>Malvales</taxon>
        <taxon>Malvaceae</taxon>
        <taxon>Malvoideae</taxon>
        <taxon>Gossypium</taxon>
    </lineage>
</organism>
<dbReference type="AlphaFoldDB" id="A0A7J9E0U1"/>
<keyword evidence="1" id="KW-0472">Membrane</keyword>